<dbReference type="RefSeq" id="WP_016212547.1">
    <property type="nucleotide sequence ID" value="NZ_CP012413.1"/>
</dbReference>
<proteinExistence type="predicted"/>
<protein>
    <submittedName>
        <fullName evidence="1">Uncharacterized protein</fullName>
    </submittedName>
</protein>
<sequence>MISKQDRININKQITSWRKGGPLPSFLEFSKEVREYALQKLHHQ</sequence>
<accession>A0A9Q6LUB2</accession>
<evidence type="ECO:0000313" key="1">
    <source>
        <dbReference type="EMBL" id="QGO04968.1"/>
    </source>
</evidence>
<gene>
    <name evidence="1" type="ORF">Psal009_00848</name>
</gene>
<name>A0A9Q6LUB2_PISSA</name>
<dbReference type="AlphaFoldDB" id="A0A9Q6LUB2"/>
<reference evidence="1 2" key="1">
    <citation type="submission" date="2019-04" db="EMBL/GenBank/DDBJ databases">
        <title>Complete genome sequencing of Piscirickettsia salmonis strain Psal-009.</title>
        <authorList>
            <person name="Schober I."/>
            <person name="Bunk B."/>
            <person name="Sproer C."/>
            <person name="Carril G.P."/>
            <person name="Riedel T."/>
            <person name="Flores-Herrera P.A."/>
            <person name="Nourdin-Galindo G."/>
            <person name="Marshall S.H."/>
            <person name="Overmann J."/>
        </authorList>
    </citation>
    <scope>NUCLEOTIDE SEQUENCE [LARGE SCALE GENOMIC DNA]</scope>
    <source>
        <strain evidence="1 2">Psal-009</strain>
    </source>
</reference>
<keyword evidence="2" id="KW-1185">Reference proteome</keyword>
<organism evidence="1 2">
    <name type="scientific">Piscirickettsia salmonis</name>
    <dbReference type="NCBI Taxonomy" id="1238"/>
    <lineage>
        <taxon>Bacteria</taxon>
        <taxon>Pseudomonadati</taxon>
        <taxon>Pseudomonadota</taxon>
        <taxon>Gammaproteobacteria</taxon>
        <taxon>Thiotrichales</taxon>
        <taxon>Piscirickettsiaceae</taxon>
        <taxon>Piscirickettsia</taxon>
    </lineage>
</organism>
<evidence type="ECO:0000313" key="2">
    <source>
        <dbReference type="Proteomes" id="UP000422232"/>
    </source>
</evidence>
<dbReference type="Proteomes" id="UP000422232">
    <property type="component" value="Chromosome"/>
</dbReference>
<dbReference type="EMBL" id="CP038908">
    <property type="protein sequence ID" value="QGO04968.1"/>
    <property type="molecule type" value="Genomic_DNA"/>
</dbReference>